<evidence type="ECO:0000259" key="1">
    <source>
        <dbReference type="Pfam" id="PF03407"/>
    </source>
</evidence>
<dbReference type="RefSeq" id="WP_107664615.1">
    <property type="nucleotide sequence ID" value="NZ_PZKG01000070.1"/>
</dbReference>
<dbReference type="Pfam" id="PF03407">
    <property type="entry name" value="Nucleotid_trans"/>
    <property type="match status" value="1"/>
</dbReference>
<evidence type="ECO:0000313" key="3">
    <source>
        <dbReference type="Proteomes" id="UP000241010"/>
    </source>
</evidence>
<protein>
    <recommendedName>
        <fullName evidence="1">Nucleotide-diphospho-sugar transferase domain-containing protein</fullName>
    </recommendedName>
</protein>
<dbReference type="InterPro" id="IPR029044">
    <property type="entry name" value="Nucleotide-diphossugar_trans"/>
</dbReference>
<sequence>MADRGFVYAATGRDYLTLARRSARALRRVHPEAEIDLFCDEALEDPVFNRVHRLERVSRRPKMEALLRSRFEHTLYMDADTMVVAPVGDIFDLLDRFDIALTAEQRRNDARNVAQLPEAPVPVAFPVMNGGLIALRRNPRTTRFLTDWQTWVHERQQKFDQPSLRALLYRSDLRMHVLPPEYNVMFFGPFMRLGRSFSAPRILHQPLLHQNPVGDPTTPLGVGDMLNKPQIAQLNQLLCTDQTLPYYRALLEAGGASELTSVLPDWLQPTPEAGRNLKLPSRWRVRLRDWLYRPI</sequence>
<name>A0A2T4JSY0_9RHOB</name>
<gene>
    <name evidence="2" type="ORF">C5F48_14490</name>
</gene>
<comment type="caution">
    <text evidence="2">The sequence shown here is derived from an EMBL/GenBank/DDBJ whole genome shotgun (WGS) entry which is preliminary data.</text>
</comment>
<accession>A0A2T4JSY0</accession>
<dbReference type="Proteomes" id="UP000241010">
    <property type="component" value="Unassembled WGS sequence"/>
</dbReference>
<feature type="domain" description="Nucleotide-diphospho-sugar transferase" evidence="1">
    <location>
        <begin position="24"/>
        <end position="187"/>
    </location>
</feature>
<evidence type="ECO:0000313" key="2">
    <source>
        <dbReference type="EMBL" id="PTE21018.1"/>
    </source>
</evidence>
<organism evidence="2 3">
    <name type="scientific">Cereibacter changlensis JA139</name>
    <dbReference type="NCBI Taxonomy" id="1188249"/>
    <lineage>
        <taxon>Bacteria</taxon>
        <taxon>Pseudomonadati</taxon>
        <taxon>Pseudomonadota</taxon>
        <taxon>Alphaproteobacteria</taxon>
        <taxon>Rhodobacterales</taxon>
        <taxon>Paracoccaceae</taxon>
        <taxon>Cereibacter</taxon>
    </lineage>
</organism>
<reference evidence="2 3" key="1">
    <citation type="submission" date="2018-03" db="EMBL/GenBank/DDBJ databases">
        <title>Cereibacter changlensis.</title>
        <authorList>
            <person name="Meyer T.E."/>
            <person name="Miller S."/>
            <person name="Lodha T."/>
            <person name="Gandham S."/>
            <person name="Chintalapati S."/>
            <person name="Chintalapati V.R."/>
        </authorList>
    </citation>
    <scope>NUCLEOTIDE SEQUENCE [LARGE SCALE GENOMIC DNA]</scope>
    <source>
        <strain evidence="2 3">JA139</strain>
    </source>
</reference>
<dbReference type="InterPro" id="IPR005069">
    <property type="entry name" value="Nucl-diP-sugar_transferase"/>
</dbReference>
<dbReference type="SUPFAM" id="SSF53448">
    <property type="entry name" value="Nucleotide-diphospho-sugar transferases"/>
    <property type="match status" value="1"/>
</dbReference>
<dbReference type="EMBL" id="PZKG01000070">
    <property type="protein sequence ID" value="PTE21018.1"/>
    <property type="molecule type" value="Genomic_DNA"/>
</dbReference>
<keyword evidence="3" id="KW-1185">Reference proteome</keyword>
<proteinExistence type="predicted"/>
<dbReference type="AlphaFoldDB" id="A0A2T4JSY0"/>
<dbReference type="Gene3D" id="3.90.550.10">
    <property type="entry name" value="Spore Coat Polysaccharide Biosynthesis Protein SpsA, Chain A"/>
    <property type="match status" value="1"/>
</dbReference>